<dbReference type="Proteomes" id="UP000245918">
    <property type="component" value="Chromosome"/>
</dbReference>
<name>A0AC61TEE3_EDWTA</name>
<reference evidence="1" key="1">
    <citation type="submission" date="2021-09" db="EMBL/GenBank/DDBJ databases">
        <title>Comparative genomics of Edwardsiella genus reveals species-based diversity.</title>
        <authorList>
            <person name="Tekedar H.C."/>
            <person name="Kumru S."/>
            <person name="Waldbieser G.C."/>
            <person name="Reichley S.R."/>
            <person name="Lawrence M.L."/>
            <person name="Griffin M.J."/>
        </authorList>
    </citation>
    <scope>NUCLEOTIDE SEQUENCE</scope>
    <source>
        <strain evidence="1">ATCC 15947</strain>
    </source>
</reference>
<keyword evidence="2" id="KW-1185">Reference proteome</keyword>
<organism evidence="1 2">
    <name type="scientific">Edwardsiella tarda ATCC 15947 = NBRC 105688</name>
    <dbReference type="NCBI Taxonomy" id="667121"/>
    <lineage>
        <taxon>Bacteria</taxon>
        <taxon>Pseudomonadati</taxon>
        <taxon>Pseudomonadota</taxon>
        <taxon>Gammaproteobacteria</taxon>
        <taxon>Enterobacterales</taxon>
        <taxon>Hafniaceae</taxon>
        <taxon>Edwardsiella</taxon>
    </lineage>
</organism>
<evidence type="ECO:0000313" key="1">
    <source>
        <dbReference type="EMBL" id="UCP99092.1"/>
    </source>
</evidence>
<evidence type="ECO:0000313" key="2">
    <source>
        <dbReference type="Proteomes" id="UP000245918"/>
    </source>
</evidence>
<accession>A0AC61TEE3</accession>
<protein>
    <submittedName>
        <fullName evidence="1">DUF4396 domain-containing protein</fullName>
    </submittedName>
</protein>
<gene>
    <name evidence="1" type="ORF">DCL27_10365</name>
</gene>
<sequence>MMSYPEWLHILAWSWLVSAALSALIIIWDIRHGHPQAMAIMTVAWPVNALYFGVLGLIAYFWFGRGHPGDHCDMAMPMAGHESMTMPMDKPMAGHESMTMPMDKPMAGHESMTMPMDKPMAGHKSMTMPMDKPMAGHESMTMPMDKPMAGHESMTMPMDKPMAGHESMTMPMDKPMAGHESMAMPMDKPMAGQASIKRAPASWQSIFKTSTHCGTGCTLADIVGEGWVMLMPVTLLGSSLLGAWTLDFILALCLGIFFQYWPARQMGMSRWLALKNAVKADVLSLICWQLGMYVWMAIALFLLFTPDMPHASALYWFMMQIAMIVGFCSAYPMNKWLVSKGIKHAM</sequence>
<dbReference type="EMBL" id="CP084506">
    <property type="protein sequence ID" value="UCP99092.1"/>
    <property type="molecule type" value="Genomic_DNA"/>
</dbReference>
<proteinExistence type="predicted"/>